<name>A0A0F9IL98_9ZZZZ</name>
<accession>A0A0F9IL98</accession>
<organism evidence="1">
    <name type="scientific">marine sediment metagenome</name>
    <dbReference type="NCBI Taxonomy" id="412755"/>
    <lineage>
        <taxon>unclassified sequences</taxon>
        <taxon>metagenomes</taxon>
        <taxon>ecological metagenomes</taxon>
    </lineage>
</organism>
<gene>
    <name evidence="1" type="ORF">LCGC14_1565170</name>
</gene>
<reference evidence="1" key="1">
    <citation type="journal article" date="2015" name="Nature">
        <title>Complex archaea that bridge the gap between prokaryotes and eukaryotes.</title>
        <authorList>
            <person name="Spang A."/>
            <person name="Saw J.H."/>
            <person name="Jorgensen S.L."/>
            <person name="Zaremba-Niedzwiedzka K."/>
            <person name="Martijn J."/>
            <person name="Lind A.E."/>
            <person name="van Eijk R."/>
            <person name="Schleper C."/>
            <person name="Guy L."/>
            <person name="Ettema T.J."/>
        </authorList>
    </citation>
    <scope>NUCLEOTIDE SEQUENCE</scope>
</reference>
<dbReference type="AlphaFoldDB" id="A0A0F9IL98"/>
<proteinExistence type="predicted"/>
<comment type="caution">
    <text evidence="1">The sequence shown here is derived from an EMBL/GenBank/DDBJ whole genome shotgun (WGS) entry which is preliminary data.</text>
</comment>
<sequence>MQEMNLRKSLQDLRVSSVLRDVFVYAKEVYGVDVKDLGIEIRIWDYKSGTSLVRVPLELPGGPL</sequence>
<evidence type="ECO:0000313" key="1">
    <source>
        <dbReference type="EMBL" id="KKM34717.1"/>
    </source>
</evidence>
<protein>
    <submittedName>
        <fullName evidence="1">Uncharacterized protein</fullName>
    </submittedName>
</protein>
<dbReference type="EMBL" id="LAZR01012133">
    <property type="protein sequence ID" value="KKM34717.1"/>
    <property type="molecule type" value="Genomic_DNA"/>
</dbReference>